<dbReference type="Proteomes" id="UP000030752">
    <property type="component" value="Unassembled WGS sequence"/>
</dbReference>
<keyword evidence="2" id="KW-0812">Transmembrane</keyword>
<feature type="region of interest" description="Disordered" evidence="1">
    <location>
        <begin position="144"/>
        <end position="193"/>
    </location>
</feature>
<name>W2S441_CYPE1</name>
<protein>
    <submittedName>
        <fullName evidence="3">Uncharacterized protein</fullName>
    </submittedName>
</protein>
<sequence length="193" mass="20714">MDTTLATSNTTAPTNGPTLQAPNSGHFASSAQTIGVGWAIIAAVVLGVIVIPGLIFGVIGLLNNLRRRARTHAVMAQQDIYTARRTHFSRRRAAIFAETARQGAEADVERGVDGQSRDGLPRYDSMVHGYELAVLQRQHFPARTLGPASAGKTPTTPPVPEATRPVWYGGSWRTQAGFSSEDDAGTSQRKYSI</sequence>
<evidence type="ECO:0000256" key="2">
    <source>
        <dbReference type="SAM" id="Phobius"/>
    </source>
</evidence>
<dbReference type="GeneID" id="19969959"/>
<evidence type="ECO:0000256" key="1">
    <source>
        <dbReference type="SAM" id="MobiDB-lite"/>
    </source>
</evidence>
<proteinExistence type="predicted"/>
<dbReference type="AlphaFoldDB" id="W2S441"/>
<accession>W2S441</accession>
<dbReference type="EMBL" id="KB822718">
    <property type="protein sequence ID" value="ETN43461.1"/>
    <property type="molecule type" value="Genomic_DNA"/>
</dbReference>
<reference evidence="3 4" key="1">
    <citation type="submission" date="2013-03" db="EMBL/GenBank/DDBJ databases">
        <title>The Genome Sequence of Phialophora europaea CBS 101466.</title>
        <authorList>
            <consortium name="The Broad Institute Genomics Platform"/>
            <person name="Cuomo C."/>
            <person name="de Hoog S."/>
            <person name="Gorbushina A."/>
            <person name="Walker B."/>
            <person name="Young S.K."/>
            <person name="Zeng Q."/>
            <person name="Gargeya S."/>
            <person name="Fitzgerald M."/>
            <person name="Haas B."/>
            <person name="Abouelleil A."/>
            <person name="Allen A.W."/>
            <person name="Alvarado L."/>
            <person name="Arachchi H.M."/>
            <person name="Berlin A.M."/>
            <person name="Chapman S.B."/>
            <person name="Gainer-Dewar J."/>
            <person name="Goldberg J."/>
            <person name="Griggs A."/>
            <person name="Gujja S."/>
            <person name="Hansen M."/>
            <person name="Howarth C."/>
            <person name="Imamovic A."/>
            <person name="Ireland A."/>
            <person name="Larimer J."/>
            <person name="McCowan C."/>
            <person name="Murphy C."/>
            <person name="Pearson M."/>
            <person name="Poon T.W."/>
            <person name="Priest M."/>
            <person name="Roberts A."/>
            <person name="Saif S."/>
            <person name="Shea T."/>
            <person name="Sisk P."/>
            <person name="Sykes S."/>
            <person name="Wortman J."/>
            <person name="Nusbaum C."/>
            <person name="Birren B."/>
        </authorList>
    </citation>
    <scope>NUCLEOTIDE SEQUENCE [LARGE SCALE GENOMIC DNA]</scope>
    <source>
        <strain evidence="3 4">CBS 101466</strain>
    </source>
</reference>
<gene>
    <name evidence="3" type="ORF">HMPREF1541_02620</name>
</gene>
<dbReference type="HOGENOM" id="CLU_1408703_0_0_1"/>
<dbReference type="InParanoid" id="W2S441"/>
<feature type="region of interest" description="Disordered" evidence="1">
    <location>
        <begin position="1"/>
        <end position="24"/>
    </location>
</feature>
<keyword evidence="2" id="KW-0472">Membrane</keyword>
<organism evidence="3 4">
    <name type="scientific">Cyphellophora europaea (strain CBS 101466)</name>
    <name type="common">Phialophora europaea</name>
    <dbReference type="NCBI Taxonomy" id="1220924"/>
    <lineage>
        <taxon>Eukaryota</taxon>
        <taxon>Fungi</taxon>
        <taxon>Dikarya</taxon>
        <taxon>Ascomycota</taxon>
        <taxon>Pezizomycotina</taxon>
        <taxon>Eurotiomycetes</taxon>
        <taxon>Chaetothyriomycetidae</taxon>
        <taxon>Chaetothyriales</taxon>
        <taxon>Cyphellophoraceae</taxon>
        <taxon>Cyphellophora</taxon>
    </lineage>
</organism>
<dbReference type="VEuPathDB" id="FungiDB:HMPREF1541_02620"/>
<feature type="compositionally biased region" description="Low complexity" evidence="1">
    <location>
        <begin position="1"/>
        <end position="15"/>
    </location>
</feature>
<evidence type="ECO:0000313" key="3">
    <source>
        <dbReference type="EMBL" id="ETN43461.1"/>
    </source>
</evidence>
<dbReference type="RefSeq" id="XP_008715197.1">
    <property type="nucleotide sequence ID" value="XM_008716975.1"/>
</dbReference>
<evidence type="ECO:0000313" key="4">
    <source>
        <dbReference type="Proteomes" id="UP000030752"/>
    </source>
</evidence>
<keyword evidence="4" id="KW-1185">Reference proteome</keyword>
<feature type="transmembrane region" description="Helical" evidence="2">
    <location>
        <begin position="36"/>
        <end position="62"/>
    </location>
</feature>
<keyword evidence="2" id="KW-1133">Transmembrane helix</keyword>